<protein>
    <recommendedName>
        <fullName evidence="5">Actinodin2</fullName>
    </recommendedName>
</protein>
<name>A0A9Q1IXZ2_SYNKA</name>
<sequence>MARAGRLTFSFMVTGVLLATALLPDFLGAGPVGERLKGDLGDAAPEEEAGSLSVLKKLTRNRRNVSWYRRLPDFWTWYKFFMETGNQEGVEDLDRVYLNYLQNKHRVDEGGPAFNHYLQHLGEIYKLCADSDDPECLAEHTSKPKAKVVMPKPAPVRATCDPFTDPYCLFARMVASKLPPAAPAPPPAPVKGPAPILTPLIPLPGKAPLGYYYAPVLEPFLSAEQRGELLRICNPSDVECLQYHLRAAFGYRPAAGPAPSYAHLGCDPKKNPFCKPTLVQKAPSGLYHLFPTCDPEFDPFCKPGAMAPAAQTAEKSDEAPKEQSCNPLFDDNCNPLTATKLAGITRPVLEYTPKEQPALNLACDPRYDPYCLIGAAAALLKPPPPLPQDQTRPRLGFKGKTKEGYDCYLFYDEGCFPPSSKGDDKAPEAPASDGPDCHPFDPTCGRFAPQPLSAPEPGKPAKNGVIEPHPDCDPEYDYNCRLHRPDPEAAALTAEEAPQENQAAEEPKEEAVHQEEPLQEAPGFDPYQSGQGDPFAGYVAQDHAVPRFEDFLRGYADQYGRYDSFAGGYKKK</sequence>
<keyword evidence="4" id="KW-1185">Reference proteome</keyword>
<feature type="signal peptide" evidence="2">
    <location>
        <begin position="1"/>
        <end position="29"/>
    </location>
</feature>
<keyword evidence="2" id="KW-0732">Signal</keyword>
<feature type="region of interest" description="Disordered" evidence="1">
    <location>
        <begin position="420"/>
        <end position="470"/>
    </location>
</feature>
<evidence type="ECO:0000256" key="1">
    <source>
        <dbReference type="SAM" id="MobiDB-lite"/>
    </source>
</evidence>
<dbReference type="Proteomes" id="UP001152622">
    <property type="component" value="Chromosome 6"/>
</dbReference>
<dbReference type="EMBL" id="JAINUF010000006">
    <property type="protein sequence ID" value="KAJ8357053.1"/>
    <property type="molecule type" value="Genomic_DNA"/>
</dbReference>
<proteinExistence type="predicted"/>
<accession>A0A9Q1IXZ2</accession>
<gene>
    <name evidence="3" type="ORF">SKAU_G00198470</name>
</gene>
<evidence type="ECO:0000313" key="3">
    <source>
        <dbReference type="EMBL" id="KAJ8357053.1"/>
    </source>
</evidence>
<comment type="caution">
    <text evidence="3">The sequence shown here is derived from an EMBL/GenBank/DDBJ whole genome shotgun (WGS) entry which is preliminary data.</text>
</comment>
<feature type="chain" id="PRO_5040241216" description="Actinodin2" evidence="2">
    <location>
        <begin position="30"/>
        <end position="572"/>
    </location>
</feature>
<dbReference type="OrthoDB" id="8682554at2759"/>
<reference evidence="3" key="1">
    <citation type="journal article" date="2023" name="Science">
        <title>Genome structures resolve the early diversification of teleost fishes.</title>
        <authorList>
            <person name="Parey E."/>
            <person name="Louis A."/>
            <person name="Montfort J."/>
            <person name="Bouchez O."/>
            <person name="Roques C."/>
            <person name="Iampietro C."/>
            <person name="Lluch J."/>
            <person name="Castinel A."/>
            <person name="Donnadieu C."/>
            <person name="Desvignes T."/>
            <person name="Floi Bucao C."/>
            <person name="Jouanno E."/>
            <person name="Wen M."/>
            <person name="Mejri S."/>
            <person name="Dirks R."/>
            <person name="Jansen H."/>
            <person name="Henkel C."/>
            <person name="Chen W.J."/>
            <person name="Zahm M."/>
            <person name="Cabau C."/>
            <person name="Klopp C."/>
            <person name="Thompson A.W."/>
            <person name="Robinson-Rechavi M."/>
            <person name="Braasch I."/>
            <person name="Lecointre G."/>
            <person name="Bobe J."/>
            <person name="Postlethwait J.H."/>
            <person name="Berthelot C."/>
            <person name="Roest Crollius H."/>
            <person name="Guiguen Y."/>
        </authorList>
    </citation>
    <scope>NUCLEOTIDE SEQUENCE</scope>
    <source>
        <strain evidence="3">WJC10195</strain>
    </source>
</reference>
<dbReference type="AlphaFoldDB" id="A0A9Q1IXZ2"/>
<evidence type="ECO:0008006" key="5">
    <source>
        <dbReference type="Google" id="ProtNLM"/>
    </source>
</evidence>
<feature type="compositionally biased region" description="Basic and acidic residues" evidence="1">
    <location>
        <begin position="505"/>
        <end position="516"/>
    </location>
</feature>
<feature type="compositionally biased region" description="Low complexity" evidence="1">
    <location>
        <begin position="488"/>
        <end position="504"/>
    </location>
</feature>
<feature type="region of interest" description="Disordered" evidence="1">
    <location>
        <begin position="486"/>
        <end position="537"/>
    </location>
</feature>
<evidence type="ECO:0000256" key="2">
    <source>
        <dbReference type="SAM" id="SignalP"/>
    </source>
</evidence>
<organism evidence="3 4">
    <name type="scientific">Synaphobranchus kaupii</name>
    <name type="common">Kaup's arrowtooth eel</name>
    <dbReference type="NCBI Taxonomy" id="118154"/>
    <lineage>
        <taxon>Eukaryota</taxon>
        <taxon>Metazoa</taxon>
        <taxon>Chordata</taxon>
        <taxon>Craniata</taxon>
        <taxon>Vertebrata</taxon>
        <taxon>Euteleostomi</taxon>
        <taxon>Actinopterygii</taxon>
        <taxon>Neopterygii</taxon>
        <taxon>Teleostei</taxon>
        <taxon>Anguilliformes</taxon>
        <taxon>Synaphobranchidae</taxon>
        <taxon>Synaphobranchus</taxon>
    </lineage>
</organism>
<evidence type="ECO:0000313" key="4">
    <source>
        <dbReference type="Proteomes" id="UP001152622"/>
    </source>
</evidence>